<dbReference type="PROSITE" id="PS51371">
    <property type="entry name" value="CBS"/>
    <property type="match status" value="2"/>
</dbReference>
<dbReference type="InterPro" id="IPR014710">
    <property type="entry name" value="RmlC-like_jellyroll"/>
</dbReference>
<dbReference type="AlphaFoldDB" id="A0A562ZPH0"/>
<dbReference type="PANTHER" id="PTHR43080">
    <property type="entry name" value="CBS DOMAIN-CONTAINING PROTEIN CBSX3, MITOCHONDRIAL"/>
    <property type="match status" value="1"/>
</dbReference>
<dbReference type="InterPro" id="IPR046342">
    <property type="entry name" value="CBS_dom_sf"/>
</dbReference>
<organism evidence="4 5">
    <name type="scientific">Caenimonas sedimenti</name>
    <dbReference type="NCBI Taxonomy" id="2596921"/>
    <lineage>
        <taxon>Bacteria</taxon>
        <taxon>Pseudomonadati</taxon>
        <taxon>Pseudomonadota</taxon>
        <taxon>Betaproteobacteria</taxon>
        <taxon>Burkholderiales</taxon>
        <taxon>Comamonadaceae</taxon>
        <taxon>Caenimonas</taxon>
    </lineage>
</organism>
<name>A0A562ZPH0_9BURK</name>
<dbReference type="PANTHER" id="PTHR43080:SF2">
    <property type="entry name" value="CBS DOMAIN-CONTAINING PROTEIN"/>
    <property type="match status" value="1"/>
</dbReference>
<dbReference type="OrthoDB" id="9808528at2"/>
<proteinExistence type="predicted"/>
<gene>
    <name evidence="4" type="ORF">FN976_16005</name>
</gene>
<dbReference type="SUPFAM" id="SSF51206">
    <property type="entry name" value="cAMP-binding domain-like"/>
    <property type="match status" value="1"/>
</dbReference>
<dbReference type="InterPro" id="IPR018490">
    <property type="entry name" value="cNMP-bd_dom_sf"/>
</dbReference>
<accession>A0A562ZPH0</accession>
<dbReference type="InterPro" id="IPR051257">
    <property type="entry name" value="Diverse_CBS-Domain"/>
</dbReference>
<evidence type="ECO:0000256" key="2">
    <source>
        <dbReference type="PROSITE-ProRule" id="PRU00703"/>
    </source>
</evidence>
<dbReference type="Gene3D" id="3.10.580.10">
    <property type="entry name" value="CBS-domain"/>
    <property type="match status" value="1"/>
</dbReference>
<evidence type="ECO:0000313" key="4">
    <source>
        <dbReference type="EMBL" id="TWO70479.1"/>
    </source>
</evidence>
<dbReference type="SUPFAM" id="SSF54631">
    <property type="entry name" value="CBS-domain pair"/>
    <property type="match status" value="1"/>
</dbReference>
<dbReference type="Gene3D" id="2.60.120.10">
    <property type="entry name" value="Jelly Rolls"/>
    <property type="match status" value="1"/>
</dbReference>
<dbReference type="RefSeq" id="WP_145894035.1">
    <property type="nucleotide sequence ID" value="NZ_VOBQ01000012.1"/>
</dbReference>
<feature type="domain" description="CBS" evidence="3">
    <location>
        <begin position="236"/>
        <end position="291"/>
    </location>
</feature>
<dbReference type="InterPro" id="IPR018821">
    <property type="entry name" value="DUF294_put_nucleoTrafse_sb-bd"/>
</dbReference>
<dbReference type="Pfam" id="PF03445">
    <property type="entry name" value="DUF294"/>
    <property type="match status" value="1"/>
</dbReference>
<dbReference type="InterPro" id="IPR005105">
    <property type="entry name" value="GlnD_Uridyltrans_N"/>
</dbReference>
<evidence type="ECO:0000256" key="1">
    <source>
        <dbReference type="ARBA" id="ARBA00023122"/>
    </source>
</evidence>
<dbReference type="CDD" id="cd05401">
    <property type="entry name" value="NT_GlnE_GlnD_like"/>
    <property type="match status" value="1"/>
</dbReference>
<dbReference type="Pfam" id="PF10335">
    <property type="entry name" value="DUF294_C"/>
    <property type="match status" value="1"/>
</dbReference>
<dbReference type="Pfam" id="PF00571">
    <property type="entry name" value="CBS"/>
    <property type="match status" value="2"/>
</dbReference>
<dbReference type="GO" id="GO:0008773">
    <property type="term" value="F:[protein-PII] uridylyltransferase activity"/>
    <property type="evidence" value="ECO:0007669"/>
    <property type="project" value="InterPro"/>
</dbReference>
<sequence length="625" mass="66532">MVPSPSLLAQFRDELRRRPPFDRMDEPALDFFTTHAQQVYVAPGEVLAEPANGPAQALFYIREGAVTGSGPADTAGGPDAISYEAGDLLAAGAALAGRAVTRTYRATQDTFALALPVAALRELASTSAEFAAYLNRRFAEDLARTGRALQEASWSRTVDEQSLETPLGELTRRAPVSCAPDTPLREVLGRMQAERIGSMLVTDAAGAPLGIFTRHDVLDRVALPGIALDSPVRAVMSSPVHALPAEATAHEAALTMSRHGIRHLPVVRDGRAVGLVSERDLFALQRLSLKGVSGRLRAAPDVAALAAGAAEIRRFARLLLGQGVSARHATGMISHLNDVLTARLVALEAARHGVDATRVCWLALGSEGRGEQTIATDQDNALVLAEDFPAQERAAVLAFAQAVNHGLDACGYPLCKGGVMAGQPAMCRTLPEWRTAFSGWMAHGGPEDLLAAAIHFDLRPIAGDDALAGALREHVGRAARGNARFLKQMALNALDRRVPLDWRGAIAPDARGGVDLKLQGAAIYTEAARIYALALGVAATGTRERLLAAGAALGVPAGESQSWAGGFDFVQSLRLRAQMDAGENTAAQPNHVRLDTLSDLERRTLKEALRIAKLLQQRLRLDYDR</sequence>
<dbReference type="SMART" id="SM00116">
    <property type="entry name" value="CBS"/>
    <property type="match status" value="2"/>
</dbReference>
<comment type="caution">
    <text evidence="4">The sequence shown here is derived from an EMBL/GenBank/DDBJ whole genome shotgun (WGS) entry which is preliminary data.</text>
</comment>
<reference evidence="4 5" key="1">
    <citation type="submission" date="2019-07" db="EMBL/GenBank/DDBJ databases">
        <title>Caenimonas sedimenti sp. nov., isolated from activated sludge.</title>
        <authorList>
            <person name="Xu J."/>
        </authorList>
    </citation>
    <scope>NUCLEOTIDE SEQUENCE [LARGE SCALE GENOMIC DNA]</scope>
    <source>
        <strain evidence="4 5">HX-9-20</strain>
    </source>
</reference>
<evidence type="ECO:0000259" key="3">
    <source>
        <dbReference type="PROSITE" id="PS51371"/>
    </source>
</evidence>
<dbReference type="InterPro" id="IPR000644">
    <property type="entry name" value="CBS_dom"/>
</dbReference>
<dbReference type="EMBL" id="VOBQ01000012">
    <property type="protein sequence ID" value="TWO70479.1"/>
    <property type="molecule type" value="Genomic_DNA"/>
</dbReference>
<feature type="domain" description="CBS" evidence="3">
    <location>
        <begin position="170"/>
        <end position="228"/>
    </location>
</feature>
<keyword evidence="5" id="KW-1185">Reference proteome</keyword>
<protein>
    <submittedName>
        <fullName evidence="4">CBS domain-containing protein</fullName>
    </submittedName>
</protein>
<dbReference type="Proteomes" id="UP000318199">
    <property type="component" value="Unassembled WGS sequence"/>
</dbReference>
<evidence type="ECO:0000313" key="5">
    <source>
        <dbReference type="Proteomes" id="UP000318199"/>
    </source>
</evidence>
<keyword evidence="1 2" id="KW-0129">CBS domain</keyword>